<dbReference type="Gene3D" id="3.60.21.10">
    <property type="match status" value="1"/>
</dbReference>
<organism evidence="1 2">
    <name type="scientific">Azospirillum brasilense</name>
    <dbReference type="NCBI Taxonomy" id="192"/>
    <lineage>
        <taxon>Bacteria</taxon>
        <taxon>Pseudomonadati</taxon>
        <taxon>Pseudomonadota</taxon>
        <taxon>Alphaproteobacteria</taxon>
        <taxon>Rhodospirillales</taxon>
        <taxon>Azospirillaceae</taxon>
        <taxon>Azospirillum</taxon>
    </lineage>
</organism>
<dbReference type="RefSeq" id="WP_149164780.1">
    <property type="nucleotide sequence ID" value="NZ_QOKV01000005.1"/>
</dbReference>
<dbReference type="SUPFAM" id="SSF56300">
    <property type="entry name" value="Metallo-dependent phosphatases"/>
    <property type="match status" value="1"/>
</dbReference>
<reference evidence="1 2" key="1">
    <citation type="submission" date="2018-07" db="EMBL/GenBank/DDBJ databases">
        <title>Genome sequence of Roseomonas fauriae ATCC 49958.</title>
        <authorList>
            <person name="Sant'Anna F.H."/>
            <person name="Baldani J.I."/>
            <person name="Zilli J.E."/>
            <person name="Reis V.M."/>
            <person name="Hartmann A."/>
            <person name="Cruz L."/>
            <person name="de Souza E.M."/>
            <person name="de Oliveira Pedrosa F."/>
            <person name="Passaglia L.M.P."/>
        </authorList>
    </citation>
    <scope>NUCLEOTIDE SEQUENCE [LARGE SCALE GENOMIC DNA]</scope>
    <source>
        <strain evidence="1 2">ATCC 49958</strain>
    </source>
</reference>
<dbReference type="GO" id="GO:0016787">
    <property type="term" value="F:hydrolase activity"/>
    <property type="evidence" value="ECO:0007669"/>
    <property type="project" value="InterPro"/>
</dbReference>
<comment type="caution">
    <text evidence="1">The sequence shown here is derived from an EMBL/GenBank/DDBJ whole genome shotgun (WGS) entry which is preliminary data.</text>
</comment>
<evidence type="ECO:0000313" key="2">
    <source>
        <dbReference type="Proteomes" id="UP000476837"/>
    </source>
</evidence>
<dbReference type="InterPro" id="IPR029052">
    <property type="entry name" value="Metallo-depent_PP-like"/>
</dbReference>
<dbReference type="AlphaFoldDB" id="A0A6L3B1Z8"/>
<accession>A0A6L3B1Z8</accession>
<name>A0A6L3B1Z8_AZOBR</name>
<protein>
    <submittedName>
        <fullName evidence="1">Metallophosphoesterase</fullName>
    </submittedName>
</protein>
<dbReference type="EMBL" id="QOKV01000005">
    <property type="protein sequence ID" value="KAA0686340.1"/>
    <property type="molecule type" value="Genomic_DNA"/>
</dbReference>
<gene>
    <name evidence="1" type="ORF">DS837_10955</name>
</gene>
<dbReference type="Proteomes" id="UP000476837">
    <property type="component" value="Unassembled WGS sequence"/>
</dbReference>
<sequence length="178" mass="20484">MAVFFTSDTHFGHARILEHCQRPFHNIDEHDDELVRRWNAVVGQDDDVHHLGDFAYKCDPKRLAGIFKKLNGRKHLTLGNHEKGPTLQQRWASDPAPYREITVDGQRIVLLHYGMRVWNSMRRGVIHLYGHSHGSLPGNRQSLDVGVDCWDFAPVSLDQIRARLAELPEIRYDGADED</sequence>
<evidence type="ECO:0000313" key="1">
    <source>
        <dbReference type="EMBL" id="KAA0686340.1"/>
    </source>
</evidence>
<proteinExistence type="predicted"/>